<dbReference type="KEGG" id="scas:SACC_05420"/>
<dbReference type="AlphaFoldDB" id="A0AAQ4CNZ4"/>
<dbReference type="InterPro" id="IPR027417">
    <property type="entry name" value="P-loop_NTPase"/>
</dbReference>
<keyword evidence="1" id="KW-0547">Nucleotide-binding</keyword>
<evidence type="ECO:0000313" key="4">
    <source>
        <dbReference type="EMBL" id="BDB97525.1"/>
    </source>
</evidence>
<dbReference type="PANTHER" id="PTHR43850">
    <property type="entry name" value="ABC TRANSPORTER ATP-BINDING PROTEIN MA_4021-RELATED"/>
    <property type="match status" value="1"/>
</dbReference>
<dbReference type="Proteomes" id="UP001319921">
    <property type="component" value="Chromosome"/>
</dbReference>
<keyword evidence="5" id="KW-1185">Reference proteome</keyword>
<dbReference type="InterPro" id="IPR017871">
    <property type="entry name" value="ABC_transporter-like_CS"/>
</dbReference>
<protein>
    <submittedName>
        <fullName evidence="4">Iron ABC transporter ATP-binding protein</fullName>
    </submittedName>
</protein>
<name>A0AAQ4CNZ4_9CREN</name>
<dbReference type="PROSITE" id="PS00211">
    <property type="entry name" value="ABC_TRANSPORTER_1"/>
    <property type="match status" value="1"/>
</dbReference>
<keyword evidence="2 4" id="KW-0067">ATP-binding</keyword>
<dbReference type="EMBL" id="AP025226">
    <property type="protein sequence ID" value="BDB97525.1"/>
    <property type="molecule type" value="Genomic_DNA"/>
</dbReference>
<evidence type="ECO:0000313" key="5">
    <source>
        <dbReference type="Proteomes" id="UP001319921"/>
    </source>
</evidence>
<sequence>MLVLKNISVNINGKRILSDISFSVNHGVNIILGPNGSGKTTLLRAIIGMIKYNGEIRISGNISFVPAEFSSPQMNVIDVLLSGNKKADYLYFVRELGIEEFLNRDFSTLSSGEKKLVLIAKALAEGENVIMDEPLSNLDIKNRLKLMKIIKKFKKTFLITSHELDIVNYSDKIILLNKGKLVYDGNVSDLSEDLISSVYGVKIKKVKIDGEIYFKPMEYSL</sequence>
<evidence type="ECO:0000256" key="1">
    <source>
        <dbReference type="ARBA" id="ARBA00022741"/>
    </source>
</evidence>
<evidence type="ECO:0000259" key="3">
    <source>
        <dbReference type="PROSITE" id="PS50893"/>
    </source>
</evidence>
<gene>
    <name evidence="4" type="ORF">SACC_05420</name>
</gene>
<dbReference type="Gene3D" id="3.40.50.300">
    <property type="entry name" value="P-loop containing nucleotide triphosphate hydrolases"/>
    <property type="match status" value="1"/>
</dbReference>
<reference evidence="4 5" key="1">
    <citation type="journal article" date="2022" name="Microbiol. Resour. Announc.">
        <title>Complete Genome Sequence of the Hyperthermophilic and Acidophilic Archaeon Saccharolobus caldissimus Strain HS-3T.</title>
        <authorList>
            <person name="Sakai H.D."/>
            <person name="Kurosawa N."/>
        </authorList>
    </citation>
    <scope>NUCLEOTIDE SEQUENCE [LARGE SCALE GENOMIC DNA]</scope>
    <source>
        <strain evidence="4 5">JCM32116</strain>
    </source>
</reference>
<dbReference type="GO" id="GO:0005524">
    <property type="term" value="F:ATP binding"/>
    <property type="evidence" value="ECO:0007669"/>
    <property type="project" value="UniProtKB-KW"/>
</dbReference>
<dbReference type="Pfam" id="PF00005">
    <property type="entry name" value="ABC_tran"/>
    <property type="match status" value="1"/>
</dbReference>
<dbReference type="GeneID" id="68865272"/>
<evidence type="ECO:0000256" key="2">
    <source>
        <dbReference type="ARBA" id="ARBA00022840"/>
    </source>
</evidence>
<feature type="domain" description="ABC transporter" evidence="3">
    <location>
        <begin position="2"/>
        <end position="203"/>
    </location>
</feature>
<dbReference type="RefSeq" id="WP_229571514.1">
    <property type="nucleotide sequence ID" value="NZ_AP025226.1"/>
</dbReference>
<dbReference type="PROSITE" id="PS50893">
    <property type="entry name" value="ABC_TRANSPORTER_2"/>
    <property type="match status" value="1"/>
</dbReference>
<proteinExistence type="predicted"/>
<accession>A0AAQ4CNZ4</accession>
<organism evidence="4 5">
    <name type="scientific">Saccharolobus caldissimus</name>
    <dbReference type="NCBI Taxonomy" id="1702097"/>
    <lineage>
        <taxon>Archaea</taxon>
        <taxon>Thermoproteota</taxon>
        <taxon>Thermoprotei</taxon>
        <taxon>Sulfolobales</taxon>
        <taxon>Sulfolobaceae</taxon>
        <taxon>Saccharolobus</taxon>
    </lineage>
</organism>
<dbReference type="InterPro" id="IPR003439">
    <property type="entry name" value="ABC_transporter-like_ATP-bd"/>
</dbReference>
<dbReference type="SUPFAM" id="SSF52540">
    <property type="entry name" value="P-loop containing nucleoside triphosphate hydrolases"/>
    <property type="match status" value="1"/>
</dbReference>
<dbReference type="PANTHER" id="PTHR43850:SF2">
    <property type="entry name" value="ABC TRANSPORTER ATP-BINDING PROTEIN MA_4021-RELATED"/>
    <property type="match status" value="1"/>
</dbReference>
<dbReference type="GO" id="GO:0016887">
    <property type="term" value="F:ATP hydrolysis activity"/>
    <property type="evidence" value="ECO:0007669"/>
    <property type="project" value="InterPro"/>
</dbReference>
<dbReference type="SMART" id="SM00382">
    <property type="entry name" value="AAA"/>
    <property type="match status" value="1"/>
</dbReference>
<dbReference type="InterPro" id="IPR003593">
    <property type="entry name" value="AAA+_ATPase"/>
</dbReference>